<comment type="caution">
    <text evidence="4">The sequence shown here is derived from an EMBL/GenBank/DDBJ whole genome shotgun (WGS) entry which is preliminary data.</text>
</comment>
<dbReference type="InterPro" id="IPR002110">
    <property type="entry name" value="Ankyrin_rpt"/>
</dbReference>
<feature type="repeat" description="ANK" evidence="3">
    <location>
        <begin position="105"/>
        <end position="137"/>
    </location>
</feature>
<dbReference type="SMART" id="SM00248">
    <property type="entry name" value="ANK"/>
    <property type="match status" value="7"/>
</dbReference>
<dbReference type="Pfam" id="PF00023">
    <property type="entry name" value="Ank"/>
    <property type="match status" value="1"/>
</dbReference>
<evidence type="ECO:0000313" key="5">
    <source>
        <dbReference type="Proteomes" id="UP001270362"/>
    </source>
</evidence>
<evidence type="ECO:0000313" key="4">
    <source>
        <dbReference type="EMBL" id="KAK3693032.1"/>
    </source>
</evidence>
<dbReference type="PROSITE" id="PS50088">
    <property type="entry name" value="ANK_REPEAT"/>
    <property type="match status" value="4"/>
</dbReference>
<dbReference type="PROSITE" id="PS50297">
    <property type="entry name" value="ANK_REP_REGION"/>
    <property type="match status" value="3"/>
</dbReference>
<dbReference type="Proteomes" id="UP001270362">
    <property type="component" value="Unassembled WGS sequence"/>
</dbReference>
<dbReference type="PANTHER" id="PTHR46680:SF3">
    <property type="entry name" value="NF-KAPPA-B INHIBITOR CACTUS"/>
    <property type="match status" value="1"/>
</dbReference>
<dbReference type="Pfam" id="PF12796">
    <property type="entry name" value="Ank_2"/>
    <property type="match status" value="1"/>
</dbReference>
<proteinExistence type="predicted"/>
<reference evidence="4" key="1">
    <citation type="journal article" date="2023" name="Mol. Phylogenet. Evol.">
        <title>Genome-scale phylogeny and comparative genomics of the fungal order Sordariales.</title>
        <authorList>
            <person name="Hensen N."/>
            <person name="Bonometti L."/>
            <person name="Westerberg I."/>
            <person name="Brannstrom I.O."/>
            <person name="Guillou S."/>
            <person name="Cros-Aarteil S."/>
            <person name="Calhoun S."/>
            <person name="Haridas S."/>
            <person name="Kuo A."/>
            <person name="Mondo S."/>
            <person name="Pangilinan J."/>
            <person name="Riley R."/>
            <person name="LaButti K."/>
            <person name="Andreopoulos B."/>
            <person name="Lipzen A."/>
            <person name="Chen C."/>
            <person name="Yan M."/>
            <person name="Daum C."/>
            <person name="Ng V."/>
            <person name="Clum A."/>
            <person name="Steindorff A."/>
            <person name="Ohm R.A."/>
            <person name="Martin F."/>
            <person name="Silar P."/>
            <person name="Natvig D.O."/>
            <person name="Lalanne C."/>
            <person name="Gautier V."/>
            <person name="Ament-Velasquez S.L."/>
            <person name="Kruys A."/>
            <person name="Hutchinson M.I."/>
            <person name="Powell A.J."/>
            <person name="Barry K."/>
            <person name="Miller A.N."/>
            <person name="Grigoriev I.V."/>
            <person name="Debuchy R."/>
            <person name="Gladieux P."/>
            <person name="Hiltunen Thoren M."/>
            <person name="Johannesson H."/>
        </authorList>
    </citation>
    <scope>NUCLEOTIDE SEQUENCE</scope>
    <source>
        <strain evidence="4">CBS 314.62</strain>
    </source>
</reference>
<keyword evidence="5" id="KW-1185">Reference proteome</keyword>
<organism evidence="4 5">
    <name type="scientific">Podospora appendiculata</name>
    <dbReference type="NCBI Taxonomy" id="314037"/>
    <lineage>
        <taxon>Eukaryota</taxon>
        <taxon>Fungi</taxon>
        <taxon>Dikarya</taxon>
        <taxon>Ascomycota</taxon>
        <taxon>Pezizomycotina</taxon>
        <taxon>Sordariomycetes</taxon>
        <taxon>Sordariomycetidae</taxon>
        <taxon>Sordariales</taxon>
        <taxon>Podosporaceae</taxon>
        <taxon>Podospora</taxon>
    </lineage>
</organism>
<name>A0AAE0XGK2_9PEZI</name>
<feature type="repeat" description="ANK" evidence="3">
    <location>
        <begin position="1"/>
        <end position="33"/>
    </location>
</feature>
<keyword evidence="1" id="KW-0677">Repeat</keyword>
<dbReference type="InterPro" id="IPR051070">
    <property type="entry name" value="NF-kappa-B_inhibitor"/>
</dbReference>
<dbReference type="AlphaFoldDB" id="A0AAE0XGK2"/>
<evidence type="ECO:0000256" key="3">
    <source>
        <dbReference type="PROSITE-ProRule" id="PRU00023"/>
    </source>
</evidence>
<protein>
    <submittedName>
        <fullName evidence="4">Ankyrin repeat-containing domain protein</fullName>
    </submittedName>
</protein>
<keyword evidence="2 3" id="KW-0040">ANK repeat</keyword>
<feature type="repeat" description="ANK" evidence="3">
    <location>
        <begin position="138"/>
        <end position="170"/>
    </location>
</feature>
<dbReference type="InterPro" id="IPR036770">
    <property type="entry name" value="Ankyrin_rpt-contain_sf"/>
</dbReference>
<dbReference type="Gene3D" id="1.25.40.20">
    <property type="entry name" value="Ankyrin repeat-containing domain"/>
    <property type="match status" value="1"/>
</dbReference>
<sequence length="331" mass="36169">NGQTMVHLAALQAAEQVMKQLIRQGFDLNRQDDDGLTPLYFCFSDRKLTILKFLLNAGVPSTVQDKDGETIWHIACVTNWPGVIDALLSQDNTVKSEAVKIVSKNGRTPLAEALFHGHAQIATYLIQRGAHINAQNKSGVTPLMLAALLGQAHVVEILLDNNAGLEIQDMGGKTAATYAAYHGHVEVLGLLRQRRAKFDITDIFGANLLMESVHSGNPKAFLFLLNAGLDPHRKTVLSETAIQRITEQGTSHFQALLLNSPSILLNADKLINFRSKEGLIEVFSNFGFSKRLLLRLSKPQRDEILGKMIGDPACSLLCIGAAGLLKDTLQC</sequence>
<evidence type="ECO:0000256" key="2">
    <source>
        <dbReference type="ARBA" id="ARBA00023043"/>
    </source>
</evidence>
<dbReference type="EMBL" id="JAULSO010000001">
    <property type="protein sequence ID" value="KAK3693032.1"/>
    <property type="molecule type" value="Genomic_DNA"/>
</dbReference>
<evidence type="ECO:0000256" key="1">
    <source>
        <dbReference type="ARBA" id="ARBA00022737"/>
    </source>
</evidence>
<dbReference type="PANTHER" id="PTHR46680">
    <property type="entry name" value="NF-KAPPA-B INHIBITOR ALPHA"/>
    <property type="match status" value="1"/>
</dbReference>
<feature type="non-terminal residue" evidence="4">
    <location>
        <position position="1"/>
    </location>
</feature>
<accession>A0AAE0XGK2</accession>
<feature type="repeat" description="ANK" evidence="3">
    <location>
        <begin position="34"/>
        <end position="66"/>
    </location>
</feature>
<gene>
    <name evidence="4" type="ORF">B0T22DRAFT_368011</name>
</gene>
<reference evidence="4" key="2">
    <citation type="submission" date="2023-06" db="EMBL/GenBank/DDBJ databases">
        <authorList>
            <consortium name="Lawrence Berkeley National Laboratory"/>
            <person name="Haridas S."/>
            <person name="Hensen N."/>
            <person name="Bonometti L."/>
            <person name="Westerberg I."/>
            <person name="Brannstrom I.O."/>
            <person name="Guillou S."/>
            <person name="Cros-Aarteil S."/>
            <person name="Calhoun S."/>
            <person name="Kuo A."/>
            <person name="Mondo S."/>
            <person name="Pangilinan J."/>
            <person name="Riley R."/>
            <person name="Labutti K."/>
            <person name="Andreopoulos B."/>
            <person name="Lipzen A."/>
            <person name="Chen C."/>
            <person name="Yanf M."/>
            <person name="Daum C."/>
            <person name="Ng V."/>
            <person name="Clum A."/>
            <person name="Steindorff A."/>
            <person name="Ohm R."/>
            <person name="Martin F."/>
            <person name="Silar P."/>
            <person name="Natvig D."/>
            <person name="Lalanne C."/>
            <person name="Gautier V."/>
            <person name="Ament-Velasquez S.L."/>
            <person name="Kruys A."/>
            <person name="Hutchinson M.I."/>
            <person name="Powell A.J."/>
            <person name="Barry K."/>
            <person name="Miller A.N."/>
            <person name="Grigoriev I.V."/>
            <person name="Debuchy R."/>
            <person name="Gladieux P."/>
            <person name="Thoren M.H."/>
            <person name="Johannesson H."/>
        </authorList>
    </citation>
    <scope>NUCLEOTIDE SEQUENCE</scope>
    <source>
        <strain evidence="4">CBS 314.62</strain>
    </source>
</reference>
<dbReference type="SUPFAM" id="SSF48403">
    <property type="entry name" value="Ankyrin repeat"/>
    <property type="match status" value="2"/>
</dbReference>